<dbReference type="KEGG" id="dda:Dd703_3933"/>
<organism evidence="2 3">
    <name type="scientific">Musicola paradisiaca (strain Ech703)</name>
    <name type="common">Dickeya paradisiaca</name>
    <name type="synonym">Dickeya dadantii</name>
    <dbReference type="NCBI Taxonomy" id="579405"/>
    <lineage>
        <taxon>Bacteria</taxon>
        <taxon>Pseudomonadati</taxon>
        <taxon>Pseudomonadota</taxon>
        <taxon>Gammaproteobacteria</taxon>
        <taxon>Enterobacterales</taxon>
        <taxon>Pectobacteriaceae</taxon>
        <taxon>Musicola</taxon>
    </lineage>
</organism>
<dbReference type="HOGENOM" id="CLU_2972116_0_0_6"/>
<evidence type="ECO:0000313" key="3">
    <source>
        <dbReference type="Proteomes" id="UP000002734"/>
    </source>
</evidence>
<sequence>MSDDKKTARSNDHEKGTVIPPKGTLYISGMQPGQYIDLPDITDMTIMIIDKNPYTRRR</sequence>
<dbReference type="Proteomes" id="UP000002734">
    <property type="component" value="Chromosome"/>
</dbReference>
<dbReference type="EMBL" id="CP001654">
    <property type="protein sequence ID" value="ACS87686.1"/>
    <property type="molecule type" value="Genomic_DNA"/>
</dbReference>
<feature type="region of interest" description="Disordered" evidence="1">
    <location>
        <begin position="1"/>
        <end position="24"/>
    </location>
</feature>
<feature type="compositionally biased region" description="Basic and acidic residues" evidence="1">
    <location>
        <begin position="1"/>
        <end position="16"/>
    </location>
</feature>
<evidence type="ECO:0000256" key="1">
    <source>
        <dbReference type="SAM" id="MobiDB-lite"/>
    </source>
</evidence>
<proteinExistence type="predicted"/>
<reference evidence="2" key="1">
    <citation type="submission" date="2009-06" db="EMBL/GenBank/DDBJ databases">
        <title>Complete sequence of Dickeya dadantii Ech703.</title>
        <authorList>
            <consortium name="US DOE Joint Genome Institute"/>
            <person name="Lucas S."/>
            <person name="Copeland A."/>
            <person name="Lapidus A."/>
            <person name="Glavina del Rio T."/>
            <person name="Dalin E."/>
            <person name="Tice H."/>
            <person name="Bruce D."/>
            <person name="Goodwin L."/>
            <person name="Pitluck S."/>
            <person name="Chertkov O."/>
            <person name="Brettin T."/>
            <person name="Detter J.C."/>
            <person name="Han C."/>
            <person name="Larimer F."/>
            <person name="Land M."/>
            <person name="Hauser L."/>
            <person name="Kyrpides N."/>
            <person name="Mikhailova N."/>
            <person name="Balakrishnan V."/>
            <person name="Glasner J."/>
            <person name="Perna N.T."/>
        </authorList>
    </citation>
    <scope>NUCLEOTIDE SEQUENCE [LARGE SCALE GENOMIC DNA]</scope>
    <source>
        <strain evidence="2">Ech703</strain>
    </source>
</reference>
<keyword evidence="3" id="KW-1185">Reference proteome</keyword>
<gene>
    <name evidence="2" type="ordered locus">Dd703_3933</name>
</gene>
<protein>
    <submittedName>
        <fullName evidence="2">Uncharacterized protein</fullName>
    </submittedName>
</protein>
<dbReference type="RefSeq" id="WP_015855578.1">
    <property type="nucleotide sequence ID" value="NC_012880.1"/>
</dbReference>
<evidence type="ECO:0000313" key="2">
    <source>
        <dbReference type="EMBL" id="ACS87686.1"/>
    </source>
</evidence>
<accession>C6C677</accession>
<dbReference type="AlphaFoldDB" id="C6C677"/>
<name>C6C677_MUSP7</name>